<evidence type="ECO:0000313" key="1">
    <source>
        <dbReference type="EMBL" id="KKL58451.1"/>
    </source>
</evidence>
<proteinExistence type="predicted"/>
<accession>A0A0F9DXB3</accession>
<feature type="non-terminal residue" evidence="1">
    <location>
        <position position="132"/>
    </location>
</feature>
<dbReference type="EMBL" id="LAZR01029820">
    <property type="protein sequence ID" value="KKL58451.1"/>
    <property type="molecule type" value="Genomic_DNA"/>
</dbReference>
<reference evidence="1" key="1">
    <citation type="journal article" date="2015" name="Nature">
        <title>Complex archaea that bridge the gap between prokaryotes and eukaryotes.</title>
        <authorList>
            <person name="Spang A."/>
            <person name="Saw J.H."/>
            <person name="Jorgensen S.L."/>
            <person name="Zaremba-Niedzwiedzka K."/>
            <person name="Martijn J."/>
            <person name="Lind A.E."/>
            <person name="van Eijk R."/>
            <person name="Schleper C."/>
            <person name="Guy L."/>
            <person name="Ettema T.J."/>
        </authorList>
    </citation>
    <scope>NUCLEOTIDE SEQUENCE</scope>
</reference>
<dbReference type="AlphaFoldDB" id="A0A0F9DXB3"/>
<name>A0A0F9DXB3_9ZZZZ</name>
<comment type="caution">
    <text evidence="1">The sequence shown here is derived from an EMBL/GenBank/DDBJ whole genome shotgun (WGS) entry which is preliminary data.</text>
</comment>
<dbReference type="InterPro" id="IPR027417">
    <property type="entry name" value="P-loop_NTPase"/>
</dbReference>
<organism evidence="1">
    <name type="scientific">marine sediment metagenome</name>
    <dbReference type="NCBI Taxonomy" id="412755"/>
    <lineage>
        <taxon>unclassified sequences</taxon>
        <taxon>metagenomes</taxon>
        <taxon>ecological metagenomes</taxon>
    </lineage>
</organism>
<dbReference type="Gene3D" id="3.40.50.300">
    <property type="entry name" value="P-loop containing nucleotide triphosphate hydrolases"/>
    <property type="match status" value="1"/>
</dbReference>
<sequence length="132" mass="14965">MERLSFERNPNHPNVPDEFFCDVCHFITDPSSDEFQTWIAIHREDLMGNNTMISCRCEQKRQLAIQIRQTMLLEANIPRRDDAIGPRTFENFDDVGGAAEMVEAAKAFVTGELPEKILLLIGVTGSGRSHML</sequence>
<gene>
    <name evidence="1" type="ORF">LCGC14_2225260</name>
</gene>
<protein>
    <submittedName>
        <fullName evidence="1">Uncharacterized protein</fullName>
    </submittedName>
</protein>